<dbReference type="GO" id="GO:0110032">
    <property type="term" value="P:positive regulation of G2/MI transition of meiotic cell cycle"/>
    <property type="evidence" value="ECO:0007669"/>
    <property type="project" value="TreeGrafter"/>
</dbReference>
<evidence type="ECO:0000256" key="4">
    <source>
        <dbReference type="ARBA" id="ARBA00022776"/>
    </source>
</evidence>
<dbReference type="Proteomes" id="UP000241587">
    <property type="component" value="Unassembled WGS sequence"/>
</dbReference>
<dbReference type="GO" id="GO:0010971">
    <property type="term" value="P:positive regulation of G2/M transition of mitotic cell cycle"/>
    <property type="evidence" value="ECO:0007669"/>
    <property type="project" value="TreeGrafter"/>
</dbReference>
<dbReference type="EMBL" id="PVEM01000021">
    <property type="protein sequence ID" value="PTD02454.1"/>
    <property type="molecule type" value="Genomic_DNA"/>
</dbReference>
<dbReference type="GO" id="GO:0004725">
    <property type="term" value="F:protein tyrosine phosphatase activity"/>
    <property type="evidence" value="ECO:0007669"/>
    <property type="project" value="UniProtKB-EC"/>
</dbReference>
<protein>
    <recommendedName>
        <fullName evidence="9">M-phase inducer phosphatase</fullName>
        <ecNumber evidence="2">3.1.3.48</ecNumber>
    </recommendedName>
</protein>
<dbReference type="Gene3D" id="3.40.250.10">
    <property type="entry name" value="Rhodanese-like domain"/>
    <property type="match status" value="1"/>
</dbReference>
<dbReference type="GO" id="GO:0005737">
    <property type="term" value="C:cytoplasm"/>
    <property type="evidence" value="ECO:0007669"/>
    <property type="project" value="TreeGrafter"/>
</dbReference>
<comment type="catalytic activity">
    <reaction evidence="8">
        <text>O-phospho-L-tyrosyl-[protein] + H2O = L-tyrosyl-[protein] + phosphate</text>
        <dbReference type="Rhea" id="RHEA:10684"/>
        <dbReference type="Rhea" id="RHEA-COMP:10136"/>
        <dbReference type="Rhea" id="RHEA-COMP:20101"/>
        <dbReference type="ChEBI" id="CHEBI:15377"/>
        <dbReference type="ChEBI" id="CHEBI:43474"/>
        <dbReference type="ChEBI" id="CHEBI:46858"/>
        <dbReference type="ChEBI" id="CHEBI:61978"/>
        <dbReference type="EC" id="3.1.3.48"/>
    </reaction>
</comment>
<evidence type="ECO:0000313" key="11">
    <source>
        <dbReference type="EMBL" id="PTD02454.1"/>
    </source>
</evidence>
<keyword evidence="13" id="KW-1185">Reference proteome</keyword>
<evidence type="ECO:0000259" key="10">
    <source>
        <dbReference type="PROSITE" id="PS50206"/>
    </source>
</evidence>
<keyword evidence="3" id="KW-0132">Cell division</keyword>
<evidence type="ECO:0000313" key="13">
    <source>
        <dbReference type="Proteomes" id="UP000241587"/>
    </source>
</evidence>
<comment type="caution">
    <text evidence="11">The sequence shown here is derived from an EMBL/GenBank/DDBJ whole genome shotgun (WGS) entry which is preliminary data.</text>
</comment>
<keyword evidence="5" id="KW-0378">Hydrolase</keyword>
<evidence type="ECO:0000256" key="1">
    <source>
        <dbReference type="ARBA" id="ARBA00011065"/>
    </source>
</evidence>
<sequence>MTDAVENAAEDLCIRQAYLSTAPMLAGNRKPLDSGGPAAALPSFFSTRSMDRIPRINQQTFIRFLNGEFDETVDDKMIIDCRFDYEFNGGHIKGAVGIDDFVIDGLFERPTWNRLVIVLYCEFSLLRAPMTATSIRSRDRERNIYPELTYPDVYVLEGGYSSFFHYCPDRCVPREYIHMSDAAHGERVPLQDMWFYNACT</sequence>
<dbReference type="AlphaFoldDB" id="A0A2T4GFV8"/>
<comment type="similarity">
    <text evidence="1">Belongs to the MPI phosphatase family.</text>
</comment>
<dbReference type="SMART" id="SM00450">
    <property type="entry name" value="RHOD"/>
    <property type="match status" value="1"/>
</dbReference>
<dbReference type="InterPro" id="IPR036873">
    <property type="entry name" value="Rhodanese-like_dom_sf"/>
</dbReference>
<organism evidence="11 13">
    <name type="scientific">Fusarium culmorum</name>
    <dbReference type="NCBI Taxonomy" id="5516"/>
    <lineage>
        <taxon>Eukaryota</taxon>
        <taxon>Fungi</taxon>
        <taxon>Dikarya</taxon>
        <taxon>Ascomycota</taxon>
        <taxon>Pezizomycotina</taxon>
        <taxon>Sordariomycetes</taxon>
        <taxon>Hypocreomycetidae</taxon>
        <taxon>Hypocreales</taxon>
        <taxon>Nectriaceae</taxon>
        <taxon>Fusarium</taxon>
    </lineage>
</organism>
<dbReference type="GO" id="GO:0000086">
    <property type="term" value="P:G2/M transition of mitotic cell cycle"/>
    <property type="evidence" value="ECO:0007669"/>
    <property type="project" value="TreeGrafter"/>
</dbReference>
<dbReference type="EMBL" id="PVEM01000017">
    <property type="protein sequence ID" value="PTD02582.1"/>
    <property type="molecule type" value="Genomic_DNA"/>
</dbReference>
<evidence type="ECO:0000256" key="9">
    <source>
        <dbReference type="ARBA" id="ARBA00067190"/>
    </source>
</evidence>
<evidence type="ECO:0000256" key="8">
    <source>
        <dbReference type="ARBA" id="ARBA00051722"/>
    </source>
</evidence>
<name>A0A2T4GFV8_FUSCU</name>
<feature type="domain" description="Rhodanese" evidence="10">
    <location>
        <begin position="72"/>
        <end position="172"/>
    </location>
</feature>
<evidence type="ECO:0000256" key="7">
    <source>
        <dbReference type="ARBA" id="ARBA00023306"/>
    </source>
</evidence>
<keyword evidence="4" id="KW-0498">Mitosis</keyword>
<evidence type="ECO:0000256" key="5">
    <source>
        <dbReference type="ARBA" id="ARBA00022801"/>
    </source>
</evidence>
<dbReference type="OMA" id="RLMSHEF"/>
<dbReference type="EC" id="3.1.3.48" evidence="2"/>
<dbReference type="FunFam" id="3.40.250.10:FF:000021">
    <property type="entry name" value="M-phase inducer phosphatase cdc-25.2"/>
    <property type="match status" value="1"/>
</dbReference>
<gene>
    <name evidence="12" type="ORF">FCULG_00012596</name>
    <name evidence="11" type="ORF">FCULG_00012859</name>
</gene>
<dbReference type="PANTHER" id="PTHR10828:SF17">
    <property type="entry name" value="PROTEIN-TYROSINE-PHOSPHATASE"/>
    <property type="match status" value="1"/>
</dbReference>
<reference evidence="11 13" key="1">
    <citation type="submission" date="2018-02" db="EMBL/GenBank/DDBJ databases">
        <title>Fusarium culmorum secondary metabolites in fungal-bacterial-plant interactions.</title>
        <authorList>
            <person name="Schmidt R."/>
        </authorList>
    </citation>
    <scope>NUCLEOTIDE SEQUENCE [LARGE SCALE GENOMIC DNA]</scope>
    <source>
        <strain evidence="11 13">PV</strain>
    </source>
</reference>
<dbReference type="PROSITE" id="PS50206">
    <property type="entry name" value="RHODANESE_3"/>
    <property type="match status" value="1"/>
</dbReference>
<accession>A0A2T4GFV8</accession>
<dbReference type="InterPro" id="IPR001763">
    <property type="entry name" value="Rhodanese-like_dom"/>
</dbReference>
<keyword evidence="6" id="KW-0904">Protein phosphatase</keyword>
<evidence type="ECO:0000256" key="6">
    <source>
        <dbReference type="ARBA" id="ARBA00022912"/>
    </source>
</evidence>
<dbReference type="GO" id="GO:0005634">
    <property type="term" value="C:nucleus"/>
    <property type="evidence" value="ECO:0007669"/>
    <property type="project" value="TreeGrafter"/>
</dbReference>
<dbReference type="OrthoDB" id="5010487at2759"/>
<evidence type="ECO:0000256" key="3">
    <source>
        <dbReference type="ARBA" id="ARBA00022618"/>
    </source>
</evidence>
<evidence type="ECO:0000256" key="2">
    <source>
        <dbReference type="ARBA" id="ARBA00013064"/>
    </source>
</evidence>
<keyword evidence="7" id="KW-0131">Cell cycle</keyword>
<dbReference type="PANTHER" id="PTHR10828">
    <property type="entry name" value="M-PHASE INDUCER PHOSPHATASE DUAL SPECIFICITY PHOSPHATASE CDC25"/>
    <property type="match status" value="1"/>
</dbReference>
<dbReference type="GO" id="GO:0051301">
    <property type="term" value="P:cell division"/>
    <property type="evidence" value="ECO:0007669"/>
    <property type="project" value="UniProtKB-KW"/>
</dbReference>
<dbReference type="SUPFAM" id="SSF52821">
    <property type="entry name" value="Rhodanese/Cell cycle control phosphatase"/>
    <property type="match status" value="1"/>
</dbReference>
<dbReference type="PRINTS" id="PR00716">
    <property type="entry name" value="MPIPHPHTASE"/>
</dbReference>
<proteinExistence type="inferred from homology"/>
<dbReference type="InterPro" id="IPR000751">
    <property type="entry name" value="MPI_Phosphatase"/>
</dbReference>
<evidence type="ECO:0000313" key="12">
    <source>
        <dbReference type="EMBL" id="PTD02582.1"/>
    </source>
</evidence>
<dbReference type="Pfam" id="PF00581">
    <property type="entry name" value="Rhodanese"/>
    <property type="match status" value="1"/>
</dbReference>